<dbReference type="RefSeq" id="XP_040792353.1">
    <property type="nucleotide sequence ID" value="XM_040934491.1"/>
</dbReference>
<evidence type="ECO:0008006" key="3">
    <source>
        <dbReference type="Google" id="ProtNLM"/>
    </source>
</evidence>
<dbReference type="GeneID" id="63851742"/>
<keyword evidence="2" id="KW-1185">Reference proteome</keyword>
<comment type="caution">
    <text evidence="1">The sequence shown here is derived from an EMBL/GenBank/DDBJ whole genome shotgun (WGS) entry which is preliminary data.</text>
</comment>
<protein>
    <recommendedName>
        <fullName evidence="3">AMP-binding enzyme C-terminal domain-containing protein</fullName>
    </recommendedName>
</protein>
<accession>A0A9P4GR35</accession>
<evidence type="ECO:0000313" key="1">
    <source>
        <dbReference type="EMBL" id="KAF1849790.1"/>
    </source>
</evidence>
<organism evidence="1 2">
    <name type="scientific">Cucurbitaria berberidis CBS 394.84</name>
    <dbReference type="NCBI Taxonomy" id="1168544"/>
    <lineage>
        <taxon>Eukaryota</taxon>
        <taxon>Fungi</taxon>
        <taxon>Dikarya</taxon>
        <taxon>Ascomycota</taxon>
        <taxon>Pezizomycotina</taxon>
        <taxon>Dothideomycetes</taxon>
        <taxon>Pleosporomycetidae</taxon>
        <taxon>Pleosporales</taxon>
        <taxon>Pleosporineae</taxon>
        <taxon>Cucurbitariaceae</taxon>
        <taxon>Cucurbitaria</taxon>
    </lineage>
</organism>
<dbReference type="AlphaFoldDB" id="A0A9P4GR35"/>
<dbReference type="InterPro" id="IPR045851">
    <property type="entry name" value="AMP-bd_C_sf"/>
</dbReference>
<dbReference type="OrthoDB" id="6614653at2759"/>
<gene>
    <name evidence="1" type="ORF">K460DRAFT_372213</name>
</gene>
<reference evidence="1" key="1">
    <citation type="submission" date="2020-01" db="EMBL/GenBank/DDBJ databases">
        <authorList>
            <consortium name="DOE Joint Genome Institute"/>
            <person name="Haridas S."/>
            <person name="Albert R."/>
            <person name="Binder M."/>
            <person name="Bloem J."/>
            <person name="Labutti K."/>
            <person name="Salamov A."/>
            <person name="Andreopoulos B."/>
            <person name="Baker S.E."/>
            <person name="Barry K."/>
            <person name="Bills G."/>
            <person name="Bluhm B.H."/>
            <person name="Cannon C."/>
            <person name="Castanera R."/>
            <person name="Culley D.E."/>
            <person name="Daum C."/>
            <person name="Ezra D."/>
            <person name="Gonzalez J.B."/>
            <person name="Henrissat B."/>
            <person name="Kuo A."/>
            <person name="Liang C."/>
            <person name="Lipzen A."/>
            <person name="Lutzoni F."/>
            <person name="Magnuson J."/>
            <person name="Mondo S."/>
            <person name="Nolan M."/>
            <person name="Ohm R."/>
            <person name="Pangilinan J."/>
            <person name="Park H.-J."/>
            <person name="Ramirez L."/>
            <person name="Alfaro M."/>
            <person name="Sun H."/>
            <person name="Tritt A."/>
            <person name="Yoshinaga Y."/>
            <person name="Zwiers L.-H."/>
            <person name="Turgeon B.G."/>
            <person name="Goodwin S.B."/>
            <person name="Spatafora J.W."/>
            <person name="Crous P.W."/>
            <person name="Grigoriev I.V."/>
        </authorList>
    </citation>
    <scope>NUCLEOTIDE SEQUENCE</scope>
    <source>
        <strain evidence="1">CBS 394.84</strain>
    </source>
</reference>
<dbReference type="SUPFAM" id="SSF56801">
    <property type="entry name" value="Acetyl-CoA synthetase-like"/>
    <property type="match status" value="1"/>
</dbReference>
<dbReference type="EMBL" id="ML976614">
    <property type="protein sequence ID" value="KAF1849790.1"/>
    <property type="molecule type" value="Genomic_DNA"/>
</dbReference>
<name>A0A9P4GR35_9PLEO</name>
<proteinExistence type="predicted"/>
<sequence length="174" mass="19895">MLMQKKIVQRYRATGFIAIFKVHLEDKKAPDRPVTEIASGIDVRLFVGDRGEVLVKSPRLLYIAEVMAGVDDNGLEQRMAALILLQDEDLTDTFLKTYCNTEYILTIDDLRRDLRNRLAGYKLPTALRVVSGELPKTATRKVQKKLLGPYSPRRTFMLGPEEQRVIPPRPLAKW</sequence>
<dbReference type="Gene3D" id="3.30.300.30">
    <property type="match status" value="1"/>
</dbReference>
<evidence type="ECO:0000313" key="2">
    <source>
        <dbReference type="Proteomes" id="UP000800039"/>
    </source>
</evidence>
<dbReference type="Proteomes" id="UP000800039">
    <property type="component" value="Unassembled WGS sequence"/>
</dbReference>